<sequence>MESLTSSSTLTARSNSASLPLQDLPYLQRLEKLQSAYPALKSLLNKLRNHEDEGRRLVAKRYSDSGLHGGTPGRCAIITFKDDDANHEIFDSAEALRKYFTKTSDEHASANGDNAKAAGHEASSPTRRLVILEDMDPAMVDVIGQELRVNPVIFSEQMNTWNSTDSQSVPFRSLASLRSPKTLFTLRYYEIRTLDDEDSVRTDKNQMTHAVNRRKIERWRDVDLPSVEPDKRHALVRRAMSFWTSEDNENLEPNSSWDALILVDPPMDSCADCTLHNGRDHPRDKSEKQVILEGRPSPTCTASCLMLEDPTSYKTRKDLWTSRTWNVVPGQIHEVRHNSTPYHGGCVSLIRPSLTNDVGLTNLQLMENHRHTASPMDELLFHMTKCKQSRLNAKFLDTPVNSAFYMLNLIAHHWAHQIDLIAYGVGNGEWFADDHEAVFNSRPSLKEWKAELAQVSLATKDINYMRRQLSRFDRALTLNMERVGVKVHQSINEDLPPALRDAQEDFLTIASRLGPLRERVDDLTSIANEVASLRAAFKSIQDGEQSLRLSLFAAIIFPLTLVASMLSMADTYLPGREHFWVFWAASIPLALVAGIFMLGRRPEKEARKLWVHHVSPRLASARTRVTKQQRKTSAQENV</sequence>
<proteinExistence type="predicted"/>
<accession>A0ABR0DXD0</accession>
<keyword evidence="4 6" id="KW-0472">Membrane</keyword>
<evidence type="ECO:0000256" key="3">
    <source>
        <dbReference type="ARBA" id="ARBA00022989"/>
    </source>
</evidence>
<protein>
    <submittedName>
        <fullName evidence="7">Uncharacterized protein</fullName>
    </submittedName>
</protein>
<evidence type="ECO:0000256" key="1">
    <source>
        <dbReference type="ARBA" id="ARBA00004141"/>
    </source>
</evidence>
<feature type="coiled-coil region" evidence="5">
    <location>
        <begin position="30"/>
        <end position="60"/>
    </location>
</feature>
<comment type="subcellular location">
    <subcellularLocation>
        <location evidence="1">Membrane</location>
        <topology evidence="1">Multi-pass membrane protein</topology>
    </subcellularLocation>
</comment>
<feature type="transmembrane region" description="Helical" evidence="6">
    <location>
        <begin position="580"/>
        <end position="599"/>
    </location>
</feature>
<evidence type="ECO:0000313" key="7">
    <source>
        <dbReference type="EMBL" id="KAK4493816.1"/>
    </source>
</evidence>
<dbReference type="InterPro" id="IPR002523">
    <property type="entry name" value="MgTranspt_CorA/ZnTranspt_ZntB"/>
</dbReference>
<dbReference type="EMBL" id="JAXOVC010000015">
    <property type="protein sequence ID" value="KAK4493816.1"/>
    <property type="molecule type" value="Genomic_DNA"/>
</dbReference>
<feature type="transmembrane region" description="Helical" evidence="6">
    <location>
        <begin position="547"/>
        <end position="568"/>
    </location>
</feature>
<dbReference type="Pfam" id="PF01544">
    <property type="entry name" value="CorA"/>
    <property type="match status" value="1"/>
</dbReference>
<name>A0ABR0DXD0_ZASCE</name>
<dbReference type="InterPro" id="IPR045863">
    <property type="entry name" value="CorA_TM1_TM2"/>
</dbReference>
<keyword evidence="5" id="KW-0175">Coiled coil</keyword>
<dbReference type="SUPFAM" id="SSF144083">
    <property type="entry name" value="Magnesium transport protein CorA, transmembrane region"/>
    <property type="match status" value="1"/>
</dbReference>
<gene>
    <name evidence="7" type="ORF">PRZ48_015001</name>
</gene>
<evidence type="ECO:0000256" key="5">
    <source>
        <dbReference type="SAM" id="Coils"/>
    </source>
</evidence>
<keyword evidence="2 6" id="KW-0812">Transmembrane</keyword>
<evidence type="ECO:0000256" key="4">
    <source>
        <dbReference type="ARBA" id="ARBA00023136"/>
    </source>
</evidence>
<evidence type="ECO:0000256" key="2">
    <source>
        <dbReference type="ARBA" id="ARBA00022692"/>
    </source>
</evidence>
<keyword evidence="8" id="KW-1185">Reference proteome</keyword>
<evidence type="ECO:0000256" key="6">
    <source>
        <dbReference type="SAM" id="Phobius"/>
    </source>
</evidence>
<organism evidence="7 8">
    <name type="scientific">Zasmidium cellare</name>
    <name type="common">Wine cellar mold</name>
    <name type="synonym">Racodium cellare</name>
    <dbReference type="NCBI Taxonomy" id="395010"/>
    <lineage>
        <taxon>Eukaryota</taxon>
        <taxon>Fungi</taxon>
        <taxon>Dikarya</taxon>
        <taxon>Ascomycota</taxon>
        <taxon>Pezizomycotina</taxon>
        <taxon>Dothideomycetes</taxon>
        <taxon>Dothideomycetidae</taxon>
        <taxon>Mycosphaerellales</taxon>
        <taxon>Mycosphaerellaceae</taxon>
        <taxon>Zasmidium</taxon>
    </lineage>
</organism>
<reference evidence="7 8" key="1">
    <citation type="journal article" date="2023" name="G3 (Bethesda)">
        <title>A chromosome-level genome assembly of Zasmidium syzygii isolated from banana leaves.</title>
        <authorList>
            <person name="van Westerhoven A.C."/>
            <person name="Mehrabi R."/>
            <person name="Talebi R."/>
            <person name="Steentjes M.B.F."/>
            <person name="Corcolon B."/>
            <person name="Chong P.A."/>
            <person name="Kema G.H.J."/>
            <person name="Seidl M.F."/>
        </authorList>
    </citation>
    <scope>NUCLEOTIDE SEQUENCE [LARGE SCALE GENOMIC DNA]</scope>
    <source>
        <strain evidence="7 8">P124</strain>
    </source>
</reference>
<evidence type="ECO:0000313" key="8">
    <source>
        <dbReference type="Proteomes" id="UP001305779"/>
    </source>
</evidence>
<dbReference type="Proteomes" id="UP001305779">
    <property type="component" value="Unassembled WGS sequence"/>
</dbReference>
<keyword evidence="3 6" id="KW-1133">Transmembrane helix</keyword>
<comment type="caution">
    <text evidence="7">The sequence shown here is derived from an EMBL/GenBank/DDBJ whole genome shotgun (WGS) entry which is preliminary data.</text>
</comment>
<dbReference type="Gene3D" id="1.20.58.340">
    <property type="entry name" value="Magnesium transport protein CorA, transmembrane region"/>
    <property type="match status" value="1"/>
</dbReference>